<accession>A0ABN6I6W6</accession>
<keyword evidence="1" id="KW-0812">Transmembrane</keyword>
<reference evidence="2 3" key="1">
    <citation type="submission" date="2021-07" db="EMBL/GenBank/DDBJ databases">
        <title>Novel Helicobacter sp. Isolated from a cat.</title>
        <authorList>
            <person name="Rimbara E."/>
            <person name="Suzuki M."/>
        </authorList>
    </citation>
    <scope>NUCLEOTIDE SEQUENCE [LARGE SCALE GENOMIC DNA]</scope>
    <source>
        <strain evidence="3">NHP19-012</strain>
    </source>
</reference>
<gene>
    <name evidence="2" type="ORF">NHP190012_09080</name>
</gene>
<proteinExistence type="predicted"/>
<evidence type="ECO:0000256" key="1">
    <source>
        <dbReference type="SAM" id="Phobius"/>
    </source>
</evidence>
<feature type="transmembrane region" description="Helical" evidence="1">
    <location>
        <begin position="6"/>
        <end position="29"/>
    </location>
</feature>
<name>A0ABN6I6W6_9HELI</name>
<keyword evidence="1" id="KW-1133">Transmembrane helix</keyword>
<evidence type="ECO:0008006" key="4">
    <source>
        <dbReference type="Google" id="ProtNLM"/>
    </source>
</evidence>
<keyword evidence="1" id="KW-0472">Membrane</keyword>
<dbReference type="RefSeq" id="WP_221271113.1">
    <property type="nucleotide sequence ID" value="NZ_AP024819.1"/>
</dbReference>
<protein>
    <recommendedName>
        <fullName evidence="4">Periplasmic protein</fullName>
    </recommendedName>
</protein>
<organism evidence="2 3">
    <name type="scientific">Helicobacter gastrofelis</name>
    <dbReference type="NCBI Taxonomy" id="2849642"/>
    <lineage>
        <taxon>Bacteria</taxon>
        <taxon>Pseudomonadati</taxon>
        <taxon>Campylobacterota</taxon>
        <taxon>Epsilonproteobacteria</taxon>
        <taxon>Campylobacterales</taxon>
        <taxon>Helicobacteraceae</taxon>
        <taxon>Helicobacter</taxon>
    </lineage>
</organism>
<evidence type="ECO:0000313" key="2">
    <source>
        <dbReference type="EMBL" id="BCZ19266.1"/>
    </source>
</evidence>
<keyword evidence="3" id="KW-1185">Reference proteome</keyword>
<dbReference type="Proteomes" id="UP000826146">
    <property type="component" value="Chromosome"/>
</dbReference>
<sequence>MAFERLVKNFVFFIVFVVVGVVSVSLWLYPKMIGYQSQDADARQQAMIVAYQRQNFVNALQVYRTIKQKNSRLLKHPNYAVLNNHLNTLLHKHFTHIQIRKKNRRIDLINHCIYEELRVSAHARNLDDFYAFFDGLVGFSAHMEIEFPITIAKSEHALALDFGMRVAYKAVEP</sequence>
<dbReference type="EMBL" id="AP024819">
    <property type="protein sequence ID" value="BCZ19266.1"/>
    <property type="molecule type" value="Genomic_DNA"/>
</dbReference>
<evidence type="ECO:0000313" key="3">
    <source>
        <dbReference type="Proteomes" id="UP000826146"/>
    </source>
</evidence>